<sequence length="69" mass="8088">MLMFRSSIPGNFSLGDVAAFPLKDLYHTERPKRELFRRDLTMGVKSFIIEHFSRYDPLDHSLKDTESKV</sequence>
<organism evidence="1 2">
    <name type="scientific">Trema orientale</name>
    <name type="common">Charcoal tree</name>
    <name type="synonym">Celtis orientalis</name>
    <dbReference type="NCBI Taxonomy" id="63057"/>
    <lineage>
        <taxon>Eukaryota</taxon>
        <taxon>Viridiplantae</taxon>
        <taxon>Streptophyta</taxon>
        <taxon>Embryophyta</taxon>
        <taxon>Tracheophyta</taxon>
        <taxon>Spermatophyta</taxon>
        <taxon>Magnoliopsida</taxon>
        <taxon>eudicotyledons</taxon>
        <taxon>Gunneridae</taxon>
        <taxon>Pentapetalae</taxon>
        <taxon>rosids</taxon>
        <taxon>fabids</taxon>
        <taxon>Rosales</taxon>
        <taxon>Cannabaceae</taxon>
        <taxon>Trema</taxon>
    </lineage>
</organism>
<dbReference type="InParanoid" id="A0A2P5FIZ5"/>
<reference evidence="2" key="1">
    <citation type="submission" date="2016-06" db="EMBL/GenBank/DDBJ databases">
        <title>Parallel loss of symbiosis genes in relatives of nitrogen-fixing non-legume Parasponia.</title>
        <authorList>
            <person name="Van Velzen R."/>
            <person name="Holmer R."/>
            <person name="Bu F."/>
            <person name="Rutten L."/>
            <person name="Van Zeijl A."/>
            <person name="Liu W."/>
            <person name="Santuari L."/>
            <person name="Cao Q."/>
            <person name="Sharma T."/>
            <person name="Shen D."/>
            <person name="Roswanjaya Y."/>
            <person name="Wardhani T."/>
            <person name="Kalhor M.S."/>
            <person name="Jansen J."/>
            <person name="Van den Hoogen J."/>
            <person name="Gungor B."/>
            <person name="Hartog M."/>
            <person name="Hontelez J."/>
            <person name="Verver J."/>
            <person name="Yang W.-C."/>
            <person name="Schijlen E."/>
            <person name="Repin R."/>
            <person name="Schilthuizen M."/>
            <person name="Schranz E."/>
            <person name="Heidstra R."/>
            <person name="Miyata K."/>
            <person name="Fedorova E."/>
            <person name="Kohlen W."/>
            <person name="Bisseling T."/>
            <person name="Smit S."/>
            <person name="Geurts R."/>
        </authorList>
    </citation>
    <scope>NUCLEOTIDE SEQUENCE [LARGE SCALE GENOMIC DNA]</scope>
    <source>
        <strain evidence="2">cv. RG33-2</strain>
    </source>
</reference>
<dbReference type="AlphaFoldDB" id="A0A2P5FIZ5"/>
<keyword evidence="2" id="KW-1185">Reference proteome</keyword>
<evidence type="ECO:0000313" key="1">
    <source>
        <dbReference type="EMBL" id="PON97775.1"/>
    </source>
</evidence>
<proteinExistence type="predicted"/>
<gene>
    <name evidence="1" type="ORF">TorRG33x02_063650</name>
</gene>
<protein>
    <submittedName>
        <fullName evidence="1">Uncharacterized protein</fullName>
    </submittedName>
</protein>
<evidence type="ECO:0000313" key="2">
    <source>
        <dbReference type="Proteomes" id="UP000237000"/>
    </source>
</evidence>
<accession>A0A2P5FIZ5</accession>
<name>A0A2P5FIZ5_TREOI</name>
<dbReference type="EMBL" id="JXTC01000029">
    <property type="protein sequence ID" value="PON97775.1"/>
    <property type="molecule type" value="Genomic_DNA"/>
</dbReference>
<comment type="caution">
    <text evidence="1">The sequence shown here is derived from an EMBL/GenBank/DDBJ whole genome shotgun (WGS) entry which is preliminary data.</text>
</comment>
<dbReference type="Proteomes" id="UP000237000">
    <property type="component" value="Unassembled WGS sequence"/>
</dbReference>